<reference evidence="2 3" key="1">
    <citation type="submission" date="2020-08" db="EMBL/GenBank/DDBJ databases">
        <title>Genomic Encyclopedia of Type Strains, Phase IV (KMG-IV): sequencing the most valuable type-strain genomes for metagenomic binning, comparative biology and taxonomic classification.</title>
        <authorList>
            <person name="Goeker M."/>
        </authorList>
    </citation>
    <scope>NUCLEOTIDE SEQUENCE [LARGE SCALE GENOMIC DNA]</scope>
    <source>
        <strain evidence="2 3">YC6723</strain>
    </source>
</reference>
<organism evidence="2 3">
    <name type="scientific">Sphingomonas jinjuensis</name>
    <dbReference type="NCBI Taxonomy" id="535907"/>
    <lineage>
        <taxon>Bacteria</taxon>
        <taxon>Pseudomonadati</taxon>
        <taxon>Pseudomonadota</taxon>
        <taxon>Alphaproteobacteria</taxon>
        <taxon>Sphingomonadales</taxon>
        <taxon>Sphingomonadaceae</taxon>
        <taxon>Sphingomonas</taxon>
    </lineage>
</organism>
<gene>
    <name evidence="2" type="ORF">GGQ80_002042</name>
</gene>
<proteinExistence type="predicted"/>
<evidence type="ECO:0000256" key="1">
    <source>
        <dbReference type="SAM" id="MobiDB-lite"/>
    </source>
</evidence>
<accession>A0A840FBW2</accession>
<dbReference type="RefSeq" id="WP_183984372.1">
    <property type="nucleotide sequence ID" value="NZ_JACIEV010000005.1"/>
</dbReference>
<evidence type="ECO:0000313" key="2">
    <source>
        <dbReference type="EMBL" id="MBB4154132.1"/>
    </source>
</evidence>
<feature type="compositionally biased region" description="Polar residues" evidence="1">
    <location>
        <begin position="11"/>
        <end position="22"/>
    </location>
</feature>
<evidence type="ECO:0000313" key="3">
    <source>
        <dbReference type="Proteomes" id="UP000529795"/>
    </source>
</evidence>
<sequence>MLLKLRPNERTVITQPSTTTNPADRGSRDVVFEGSFVDAIKWAHKLKASDLRLCLASFPDRGARPFTAAATALRDVPLYLVDV</sequence>
<feature type="region of interest" description="Disordered" evidence="1">
    <location>
        <begin position="1"/>
        <end position="26"/>
    </location>
</feature>
<dbReference type="Proteomes" id="UP000529795">
    <property type="component" value="Unassembled WGS sequence"/>
</dbReference>
<keyword evidence="3" id="KW-1185">Reference proteome</keyword>
<protein>
    <submittedName>
        <fullName evidence="2">Uncharacterized protein</fullName>
    </submittedName>
</protein>
<name>A0A840FBW2_9SPHN</name>
<comment type="caution">
    <text evidence="2">The sequence shown here is derived from an EMBL/GenBank/DDBJ whole genome shotgun (WGS) entry which is preliminary data.</text>
</comment>
<dbReference type="EMBL" id="JACIEV010000005">
    <property type="protein sequence ID" value="MBB4154132.1"/>
    <property type="molecule type" value="Genomic_DNA"/>
</dbReference>
<dbReference type="AlphaFoldDB" id="A0A840FBW2"/>